<protein>
    <submittedName>
        <fullName evidence="2">Uncharacterized protein</fullName>
    </submittedName>
</protein>
<dbReference type="Proteomes" id="UP000653127">
    <property type="component" value="Unassembled WGS sequence"/>
</dbReference>
<evidence type="ECO:0000313" key="2">
    <source>
        <dbReference type="EMBL" id="MBC8547818.1"/>
    </source>
</evidence>
<dbReference type="InterPro" id="IPR043750">
    <property type="entry name" value="DUF5695"/>
</dbReference>
<dbReference type="EMBL" id="JACRST010000045">
    <property type="protein sequence ID" value="MBC8547818.1"/>
    <property type="molecule type" value="Genomic_DNA"/>
</dbReference>
<evidence type="ECO:0000313" key="3">
    <source>
        <dbReference type="Proteomes" id="UP000653127"/>
    </source>
</evidence>
<feature type="non-terminal residue" evidence="2">
    <location>
        <position position="1358"/>
    </location>
</feature>
<comment type="caution">
    <text evidence="2">The sequence shown here is derived from an EMBL/GenBank/DDBJ whole genome shotgun (WGS) entry which is preliminary data.</text>
</comment>
<evidence type="ECO:0000256" key="1">
    <source>
        <dbReference type="SAM" id="SignalP"/>
    </source>
</evidence>
<accession>A0A926I5S5</accession>
<organism evidence="2 3">
    <name type="scientific">Ligaoa zhengdingensis</name>
    <dbReference type="NCBI Taxonomy" id="2763658"/>
    <lineage>
        <taxon>Bacteria</taxon>
        <taxon>Bacillati</taxon>
        <taxon>Bacillota</taxon>
        <taxon>Clostridia</taxon>
        <taxon>Eubacteriales</taxon>
        <taxon>Oscillospiraceae</taxon>
        <taxon>Ligaoa</taxon>
    </lineage>
</organism>
<dbReference type="RefSeq" id="WP_249283813.1">
    <property type="nucleotide sequence ID" value="NZ_JACRST010000045.1"/>
</dbReference>
<feature type="chain" id="PRO_5037241855" evidence="1">
    <location>
        <begin position="29"/>
        <end position="1358"/>
    </location>
</feature>
<dbReference type="Gene3D" id="2.60.120.560">
    <property type="entry name" value="Exo-inulinase, domain 1"/>
    <property type="match status" value="2"/>
</dbReference>
<name>A0A926I5S5_9FIRM</name>
<gene>
    <name evidence="2" type="ORF">H8711_12940</name>
</gene>
<dbReference type="Gene3D" id="1.20.1270.70">
    <property type="entry name" value="Designed single chain three-helix bundle"/>
    <property type="match status" value="1"/>
</dbReference>
<keyword evidence="3" id="KW-1185">Reference proteome</keyword>
<keyword evidence="1" id="KW-0732">Signal</keyword>
<dbReference type="Pfam" id="PF18951">
    <property type="entry name" value="DUF5695"/>
    <property type="match status" value="1"/>
</dbReference>
<reference evidence="2" key="1">
    <citation type="submission" date="2020-08" db="EMBL/GenBank/DDBJ databases">
        <title>Genome public.</title>
        <authorList>
            <person name="Liu C."/>
            <person name="Sun Q."/>
        </authorList>
    </citation>
    <scope>NUCLEOTIDE SEQUENCE</scope>
    <source>
        <strain evidence="2">NSJ-31</strain>
    </source>
</reference>
<sequence length="1358" mass="150944">MTSHLKKAVALLASAVMLATFPTTVSFAVSVDSDFQFEITNGGLSTLQRVGDPTQTNFVRNDRGYRLGNLELAYNNASELSGYQIEVGTQNAIALYNAGRDFGAVGSSNGGGAFEIQDVQLADFTYEATITPLSGSEAGLVFRAGEFGQSPQGLVGYYIGIFGNKLQLLKTQGIDFPYVMGNSAAYSFNREYNRPYRLKVEAVGANIKIYLDGVKVIDVTDAETPDGVPVYTDAGSFGFRTYNGSGCFSNVKISDAQGNVVFEESNLEEHGKTFGGDWSYKTLPIDQSAGFQDTSVTSSIRITSGQEAGLAVKASGTDVTASTFTCYFASINASTGKVYLMKPQGRDYPWLVEPVTPQAGAIVRDRDYQVKVETMGSNIKVYVNDELVIDYTDPQPIEEGYAGYMAYNGSAIFSQFELNDRFSDNFKQDLNWIPGEFGSWTQLSREDWAVVKTQDLTPVVSDLASGKEVAYSNLPCGLNVTQQYETRQVNGRDALELTVRLENSSAVDITLGDLALPLPLNNAWVEGNQEVTQTQRVFPHYFVSQEGSFIYASHPDGTGPYLLMLPGENTKLEYLAPIDGTGYLSDFLKAYVHSGYTGPNTPGTWRQEHTSGVVPAGGDKSYSFEFFWAEDLEEMREVLYENSIDVQVVPGMTIPEGLKAKIAVRSMLGIDSVEAEYPDETVIDELDPSGEYSIYELEFGKVGENKITVNFGDGKQIHLEFFYTKPIEQLLKSRTDFISRNQQVKDESKVYDGLFSQWSMEREQMTTPENTMGLHMYAVSGSDDPTLCKAPTMAQLNMVYPDAEQIANIEYYLENFVWGGLQRTPDDPQSEWAYGMYGSDAWWLNRPADSGVPDLGPDGNGGHGAGRMWRSFDYTHMIQLYYNMYTIAENYPEMVNYLDADGYLERAYHTAMAFYSIPYNIYMKGWNFNGWCDWAFKQGNFHEVNITFLIDALEREGKTEWADDLRSNWETKVKFMVYDDPYPFGSEMAYDTTAFESTHAIAKYGMEHDISGGENDFYDKNLNGPGQGGYRSHTDVDKDDVYHFMKREIQANQGSRAMVEPAYYLLGSDMRGTPYSLSYMTQLGGWGLMDYAQYYSETPAEDMRIAYASYLAPYALFNTGEDYPWYGSEANEGALAWAFQPLKNATTWLGFNENRGPWRFDGENDSGIAGGMRSAATVVVDDPIFGLFTYGGTMQRDAANEVTTVQPMDGINQRYHLLTVQKLHMILNRDNFSSVTVKDDRSKISFIINNITGDMHTTRLSVEGLDGAYDLLIEGEKIDAITLNGETDVEFAVPAKAEVSVVLRSSSEIPSDVDKAALKELVEAIDGKYEESGYTAESWAELEKALEEAKAVIAKADA</sequence>
<proteinExistence type="predicted"/>
<feature type="signal peptide" evidence="1">
    <location>
        <begin position="1"/>
        <end position="28"/>
    </location>
</feature>